<dbReference type="Proteomes" id="UP000183200">
    <property type="component" value="Unassembled WGS sequence"/>
</dbReference>
<keyword evidence="3" id="KW-1185">Reference proteome</keyword>
<evidence type="ECO:0000259" key="1">
    <source>
        <dbReference type="Pfam" id="PF14289"/>
    </source>
</evidence>
<dbReference type="AlphaFoldDB" id="A0A1G9K2K0"/>
<feature type="domain" description="DUF4369" evidence="1">
    <location>
        <begin position="14"/>
        <end position="113"/>
    </location>
</feature>
<name>A0A1G9K2K0_9SPHI</name>
<evidence type="ECO:0000313" key="2">
    <source>
        <dbReference type="EMBL" id="SDL44047.1"/>
    </source>
</evidence>
<reference evidence="3" key="1">
    <citation type="submission" date="2016-10" db="EMBL/GenBank/DDBJ databases">
        <authorList>
            <person name="Varghese N."/>
            <person name="Submissions S."/>
        </authorList>
    </citation>
    <scope>NUCLEOTIDE SEQUENCE [LARGE SCALE GENOMIC DNA]</scope>
    <source>
        <strain evidence="3">DSM 19110</strain>
    </source>
</reference>
<accession>A0A1G9K2K0</accession>
<sequence length="221" mass="24317">MLPLVGWAIDGNFLLKGKISKGTAKAKIYLNYKLNGKMKTISAPCPNGIFEFKGTIPEPKLARLIMDYKGIGLEALGEEADALVFFLEPGNITVATTSTLKNAVVTGSKLNEENKKFMVLLKPINASMNAIVTDFYSAPETKQQSAEFKNEMDAKLKDVGVKRRAVLNEYVKSHPSSFISLQTLMEAFEENVDVKKIKALFNTLSPQLRNSPSGKVLNSKL</sequence>
<protein>
    <recommendedName>
        <fullName evidence="1">DUF4369 domain-containing protein</fullName>
    </recommendedName>
</protein>
<dbReference type="EMBL" id="FNGY01000001">
    <property type="protein sequence ID" value="SDL44047.1"/>
    <property type="molecule type" value="Genomic_DNA"/>
</dbReference>
<dbReference type="InterPro" id="IPR025380">
    <property type="entry name" value="DUF4369"/>
</dbReference>
<gene>
    <name evidence="2" type="ORF">SAMN05421820_101450</name>
</gene>
<organism evidence="2 3">
    <name type="scientific">Pedobacter steynii</name>
    <dbReference type="NCBI Taxonomy" id="430522"/>
    <lineage>
        <taxon>Bacteria</taxon>
        <taxon>Pseudomonadati</taxon>
        <taxon>Bacteroidota</taxon>
        <taxon>Sphingobacteriia</taxon>
        <taxon>Sphingobacteriales</taxon>
        <taxon>Sphingobacteriaceae</taxon>
        <taxon>Pedobacter</taxon>
    </lineage>
</organism>
<proteinExistence type="predicted"/>
<evidence type="ECO:0000313" key="3">
    <source>
        <dbReference type="Proteomes" id="UP000183200"/>
    </source>
</evidence>
<dbReference type="Pfam" id="PF14289">
    <property type="entry name" value="DUF4369"/>
    <property type="match status" value="1"/>
</dbReference>